<name>A0A1C0A6K9_9FIRM</name>
<dbReference type="OrthoDB" id="104542at2"/>
<evidence type="ECO:0000313" key="2">
    <source>
        <dbReference type="Proteomes" id="UP000093514"/>
    </source>
</evidence>
<dbReference type="SUPFAM" id="SSF50494">
    <property type="entry name" value="Trypsin-like serine proteases"/>
    <property type="match status" value="1"/>
</dbReference>
<dbReference type="AlphaFoldDB" id="A0A1C0A6K9"/>
<comment type="caution">
    <text evidence="1">The sequence shown here is derived from an EMBL/GenBank/DDBJ whole genome shotgun (WGS) entry which is preliminary data.</text>
</comment>
<dbReference type="EMBL" id="LWDV01000010">
    <property type="protein sequence ID" value="OCL25775.1"/>
    <property type="molecule type" value="Genomic_DNA"/>
</dbReference>
<dbReference type="Proteomes" id="UP000093514">
    <property type="component" value="Unassembled WGS sequence"/>
</dbReference>
<gene>
    <name evidence="1" type="ORF">U472_15760</name>
</gene>
<evidence type="ECO:0008006" key="3">
    <source>
        <dbReference type="Google" id="ProtNLM"/>
    </source>
</evidence>
<reference evidence="1 2" key="2">
    <citation type="submission" date="2016-08" db="EMBL/GenBank/DDBJ databases">
        <title>Orenia metallireducens sp. nov. strain Z6, a Novel Metal-reducing Firmicute from the Deep Subsurface.</title>
        <authorList>
            <person name="Maxim B.I."/>
            <person name="Kenneth K."/>
            <person name="Flynn T.M."/>
            <person name="Oloughlin E.J."/>
            <person name="Locke R.A."/>
            <person name="Weber J.R."/>
            <person name="Egan S.M."/>
            <person name="Mackie R.I."/>
            <person name="Cann I.K."/>
        </authorList>
    </citation>
    <scope>NUCLEOTIDE SEQUENCE [LARGE SCALE GENOMIC DNA]</scope>
    <source>
        <strain evidence="1 2">Z6</strain>
    </source>
</reference>
<evidence type="ECO:0000313" key="1">
    <source>
        <dbReference type="EMBL" id="OCL25775.1"/>
    </source>
</evidence>
<protein>
    <recommendedName>
        <fullName evidence="3">Serine protease</fullName>
    </recommendedName>
</protein>
<organism evidence="1 2">
    <name type="scientific">Orenia metallireducens</name>
    <dbReference type="NCBI Taxonomy" id="1413210"/>
    <lineage>
        <taxon>Bacteria</taxon>
        <taxon>Bacillati</taxon>
        <taxon>Bacillota</taxon>
        <taxon>Clostridia</taxon>
        <taxon>Halanaerobiales</taxon>
        <taxon>Halobacteroidaceae</taxon>
        <taxon>Orenia</taxon>
    </lineage>
</organism>
<proteinExistence type="predicted"/>
<reference evidence="2" key="1">
    <citation type="submission" date="2016-07" db="EMBL/GenBank/DDBJ databases">
        <authorList>
            <person name="Florea S."/>
            <person name="Webb J.S."/>
            <person name="Jaromczyk J."/>
            <person name="Schardl C.L."/>
        </authorList>
    </citation>
    <scope>NUCLEOTIDE SEQUENCE [LARGE SCALE GENOMIC DNA]</scope>
    <source>
        <strain evidence="2">Z6</strain>
    </source>
</reference>
<accession>A0A1C0A6K9</accession>
<sequence length="335" mass="35893">MNEIQNIIDKYLENILSLDNVVGVGQGYKEIGGRRTNEECVVVLVESKLDAQSLNEGHIIPQSLEDKKTDVIEVGKVELLANEDKIRITKLRPAQPGVSIGHYKITAGTFGAVVKDKKTGNPLILSNNHVLANITNGSDGRASKGDPILQPGSYDGGNEEEDVIGYLERFVPIYNDQPPACPLMSGFNQVLKGLGRLIGAPYEVKRSSINNKVDCAVAKPKDVELIDSEILGIGEVAGVAEPELKMLVRKSGRTSGLTSAKIKAVNATIKVQLSAEESAIFTDQIITEPFSKPGDSGALVVNKDNEAVGLLFAGSDKSTICNKINNVLTALNVTF</sequence>
<dbReference type="Gene3D" id="2.40.10.10">
    <property type="entry name" value="Trypsin-like serine proteases"/>
    <property type="match status" value="1"/>
</dbReference>
<dbReference type="RefSeq" id="WP_068719685.1">
    <property type="nucleotide sequence ID" value="NZ_LWDV01000010.1"/>
</dbReference>
<keyword evidence="2" id="KW-1185">Reference proteome</keyword>
<dbReference type="InterPro" id="IPR009003">
    <property type="entry name" value="Peptidase_S1_PA"/>
</dbReference>
<dbReference type="InterPro" id="IPR043504">
    <property type="entry name" value="Peptidase_S1_PA_chymotrypsin"/>
</dbReference>